<feature type="transmembrane region" description="Helical" evidence="7">
    <location>
        <begin position="145"/>
        <end position="165"/>
    </location>
</feature>
<feature type="transmembrane region" description="Helical" evidence="7">
    <location>
        <begin position="111"/>
        <end position="133"/>
    </location>
</feature>
<keyword evidence="6 7" id="KW-0472">Membrane</keyword>
<dbReference type="KEGG" id="dsc:ABOD76_00035"/>
<protein>
    <submittedName>
        <fullName evidence="9">MnhB domain-containing protein</fullName>
    </submittedName>
</protein>
<dbReference type="GO" id="GO:0005886">
    <property type="term" value="C:plasma membrane"/>
    <property type="evidence" value="ECO:0007669"/>
    <property type="project" value="UniProtKB-SubCell"/>
</dbReference>
<feature type="transmembrane region" description="Helical" evidence="7">
    <location>
        <begin position="220"/>
        <end position="241"/>
    </location>
</feature>
<dbReference type="InterPro" id="IPR050622">
    <property type="entry name" value="CPA3_antiporter_subunitB"/>
</dbReference>
<comment type="similarity">
    <text evidence="2">Belongs to the CPA3 antiporters (TC 2.A.63) subunit B family.</text>
</comment>
<dbReference type="Pfam" id="PF04039">
    <property type="entry name" value="MnhB"/>
    <property type="match status" value="1"/>
</dbReference>
<evidence type="ECO:0000256" key="7">
    <source>
        <dbReference type="SAM" id="Phobius"/>
    </source>
</evidence>
<dbReference type="RefSeq" id="WP_350240854.1">
    <property type="nucleotide sequence ID" value="NZ_CP158296.1"/>
</dbReference>
<feature type="transmembrane region" description="Helical" evidence="7">
    <location>
        <begin position="7"/>
        <end position="26"/>
    </location>
</feature>
<dbReference type="PANTHER" id="PTHR33932:SF4">
    <property type="entry name" value="NA(+)_H(+) ANTIPORTER SUBUNIT B"/>
    <property type="match status" value="1"/>
</dbReference>
<proteinExistence type="inferred from homology"/>
<dbReference type="AlphaFoldDB" id="A0AAU7U4W4"/>
<evidence type="ECO:0000256" key="4">
    <source>
        <dbReference type="ARBA" id="ARBA00022692"/>
    </source>
</evidence>
<organism evidence="9">
    <name type="scientific">Deinococcus sonorensis KR-87</name>
    <dbReference type="NCBI Taxonomy" id="694439"/>
    <lineage>
        <taxon>Bacteria</taxon>
        <taxon>Thermotogati</taxon>
        <taxon>Deinococcota</taxon>
        <taxon>Deinococci</taxon>
        <taxon>Deinococcales</taxon>
        <taxon>Deinococcaceae</taxon>
        <taxon>Deinococcus</taxon>
    </lineage>
</organism>
<feature type="transmembrane region" description="Helical" evidence="7">
    <location>
        <begin position="177"/>
        <end position="200"/>
    </location>
</feature>
<evidence type="ECO:0000259" key="8">
    <source>
        <dbReference type="Pfam" id="PF04039"/>
    </source>
</evidence>
<evidence type="ECO:0000256" key="1">
    <source>
        <dbReference type="ARBA" id="ARBA00004651"/>
    </source>
</evidence>
<feature type="domain" description="Na+/H+ antiporter MnhB subunit-related protein" evidence="8">
    <location>
        <begin position="119"/>
        <end position="234"/>
    </location>
</feature>
<keyword evidence="5 7" id="KW-1133">Transmembrane helix</keyword>
<evidence type="ECO:0000256" key="2">
    <source>
        <dbReference type="ARBA" id="ARBA00009425"/>
    </source>
</evidence>
<dbReference type="InterPro" id="IPR007182">
    <property type="entry name" value="MnhB"/>
</dbReference>
<feature type="transmembrane region" description="Helical" evidence="7">
    <location>
        <begin position="73"/>
        <end position="90"/>
    </location>
</feature>
<sequence>MSVTLRRWLFFPAVLVMAALLVWGLAGVPPFGQEHSVYADKLNHVTVAERHVTNVVAAVTFDYRGFDTLGEEFILFTSVIGATVLLRQLNDEEKATTPDEAANRQVPPNSDAVRSLTLGLIGPLAVFALYLIAHGHTSPGGGFQGGAVLATALLLVYLAGNVDLFQGATSHALMEGLETLGLGAFVLLGLAGLVIGAGFLENVLPLGQAKAVTSGGHIPLLNVATGLAVGAGLVLLFKSFLEQTLELRRDGEA</sequence>
<keyword evidence="9" id="KW-0614">Plasmid</keyword>
<accession>A0AAU7U4W4</accession>
<evidence type="ECO:0000256" key="6">
    <source>
        <dbReference type="ARBA" id="ARBA00023136"/>
    </source>
</evidence>
<dbReference type="PANTHER" id="PTHR33932">
    <property type="entry name" value="NA(+)/H(+) ANTIPORTER SUBUNIT B"/>
    <property type="match status" value="1"/>
</dbReference>
<keyword evidence="3" id="KW-1003">Cell membrane</keyword>
<evidence type="ECO:0000256" key="3">
    <source>
        <dbReference type="ARBA" id="ARBA00022475"/>
    </source>
</evidence>
<evidence type="ECO:0000256" key="5">
    <source>
        <dbReference type="ARBA" id="ARBA00022989"/>
    </source>
</evidence>
<gene>
    <name evidence="9" type="ORF">ABOD76_00035</name>
</gene>
<reference evidence="9" key="1">
    <citation type="submission" date="2024-06" db="EMBL/GenBank/DDBJ databases">
        <title>Draft Genome Sequence of Deinococcus sonorensis Type Strain KR-87, a Biofilm Producing Representative of the Genus Deinococcus.</title>
        <authorList>
            <person name="Boren L.S."/>
            <person name="Grosso R.A."/>
            <person name="Hugenberg-Cox A.N."/>
            <person name="Hill J.T.E."/>
            <person name="Albert C.M."/>
            <person name="Tuohy J.M."/>
        </authorList>
    </citation>
    <scope>NUCLEOTIDE SEQUENCE</scope>
    <source>
        <strain evidence="9">KR-87</strain>
        <plasmid evidence="9">pDson04</plasmid>
    </source>
</reference>
<name>A0AAU7U4W4_9DEIO</name>
<keyword evidence="4 7" id="KW-0812">Transmembrane</keyword>
<dbReference type="EMBL" id="CP158296">
    <property type="protein sequence ID" value="XBV83400.1"/>
    <property type="molecule type" value="Genomic_DNA"/>
</dbReference>
<comment type="subcellular location">
    <subcellularLocation>
        <location evidence="1">Cell membrane</location>
        <topology evidence="1">Multi-pass membrane protein</topology>
    </subcellularLocation>
</comment>
<evidence type="ECO:0000313" key="9">
    <source>
        <dbReference type="EMBL" id="XBV83400.1"/>
    </source>
</evidence>
<geneLocation type="plasmid" evidence="9">
    <name>pDson04</name>
</geneLocation>